<evidence type="ECO:0000313" key="2">
    <source>
        <dbReference type="EMBL" id="QOU03418.1"/>
    </source>
</evidence>
<dbReference type="Proteomes" id="UP000593833">
    <property type="component" value="Chromosome"/>
</dbReference>
<dbReference type="AlphaFoldDB" id="A0A7M2J4J5"/>
<gene>
    <name evidence="2" type="ORF">IM720_22330</name>
</gene>
<protein>
    <recommendedName>
        <fullName evidence="4">Lipoprotein</fullName>
    </recommendedName>
</protein>
<feature type="chain" id="PRO_5030873275" description="Lipoprotein" evidence="1">
    <location>
        <begin position="35"/>
        <end position="168"/>
    </location>
</feature>
<feature type="signal peptide" evidence="1">
    <location>
        <begin position="1"/>
        <end position="34"/>
    </location>
</feature>
<evidence type="ECO:0000256" key="1">
    <source>
        <dbReference type="SAM" id="SignalP"/>
    </source>
</evidence>
<proteinExistence type="predicted"/>
<name>A0A7M2J4J5_PSEFL</name>
<evidence type="ECO:0000313" key="3">
    <source>
        <dbReference type="Proteomes" id="UP000593833"/>
    </source>
</evidence>
<dbReference type="RefSeq" id="WP_193689607.1">
    <property type="nucleotide sequence ID" value="NZ_CP063233.1"/>
</dbReference>
<sequence length="168" mass="18304">MKGTIVWARGITQRRTLLALLAVFVTSTHGTAFAAENAITKTAAPNPVLVLSNSDTQPGVGLASFNVLAADIPQGTLIDPKQLLEIKWTTTYYPQGTKEDVKLCYSRPFSAQEECRTIFPNSSGTLSDFNTQAFGHGSRVIIYHSVLGGTPRYVNPAGTDSVTFRYRY</sequence>
<evidence type="ECO:0008006" key="4">
    <source>
        <dbReference type="Google" id="ProtNLM"/>
    </source>
</evidence>
<keyword evidence="1" id="KW-0732">Signal</keyword>
<dbReference type="EMBL" id="CP063233">
    <property type="protein sequence ID" value="QOU03418.1"/>
    <property type="molecule type" value="Genomic_DNA"/>
</dbReference>
<accession>A0A7M2J4J5</accession>
<reference evidence="2 3" key="1">
    <citation type="submission" date="2020-10" db="EMBL/GenBank/DDBJ databases">
        <title>Complete genome sequence of a novel Pseudomonas fluorescens strain isolated from the flower of kumarahou (Pomaderris kumeraho).</title>
        <authorList>
            <person name="Summers M.C."/>
            <person name="Nowak V."/>
            <person name="Fairhurst M.J."/>
            <person name="Owen J.G."/>
            <person name="Gerth M.L."/>
            <person name="Patrick W.M."/>
        </authorList>
    </citation>
    <scope>NUCLEOTIDE SEQUENCE [LARGE SCALE GENOMIC DNA]</scope>
    <source>
        <strain evidence="2 3">KF1</strain>
    </source>
</reference>
<organism evidence="2 3">
    <name type="scientific">Pseudomonas fluorescens</name>
    <dbReference type="NCBI Taxonomy" id="294"/>
    <lineage>
        <taxon>Bacteria</taxon>
        <taxon>Pseudomonadati</taxon>
        <taxon>Pseudomonadota</taxon>
        <taxon>Gammaproteobacteria</taxon>
        <taxon>Pseudomonadales</taxon>
        <taxon>Pseudomonadaceae</taxon>
        <taxon>Pseudomonas</taxon>
    </lineage>
</organism>